<evidence type="ECO:0000256" key="3">
    <source>
        <dbReference type="SAM" id="MobiDB-lite"/>
    </source>
</evidence>
<evidence type="ECO:0000313" key="6">
    <source>
        <dbReference type="EMBL" id="PMD56042.1"/>
    </source>
</evidence>
<dbReference type="GO" id="GO:0019760">
    <property type="term" value="P:glucosinolate metabolic process"/>
    <property type="evidence" value="ECO:0007669"/>
    <property type="project" value="UniProtKB-ARBA"/>
</dbReference>
<keyword evidence="7" id="KW-1185">Reference proteome</keyword>
<dbReference type="Proteomes" id="UP000235371">
    <property type="component" value="Unassembled WGS sequence"/>
</dbReference>
<dbReference type="InterPro" id="IPR011043">
    <property type="entry name" value="Gal_Oxase/kelch_b-propeller"/>
</dbReference>
<protein>
    <recommendedName>
        <fullName evidence="8">Galactose oxidase</fullName>
    </recommendedName>
</protein>
<feature type="region of interest" description="Disordered" evidence="3">
    <location>
        <begin position="602"/>
        <end position="639"/>
    </location>
</feature>
<dbReference type="RefSeq" id="XP_024732946.1">
    <property type="nucleotide sequence ID" value="XM_024878393.1"/>
</dbReference>
<feature type="compositionally biased region" description="Polar residues" evidence="3">
    <location>
        <begin position="602"/>
        <end position="624"/>
    </location>
</feature>
<dbReference type="GeneID" id="36586470"/>
<keyword evidence="4" id="KW-0472">Membrane</keyword>
<accession>A0A2J6SZ69</accession>
<dbReference type="Gene3D" id="2.120.10.80">
    <property type="entry name" value="Kelch-type beta propeller"/>
    <property type="match status" value="1"/>
</dbReference>
<evidence type="ECO:0008006" key="8">
    <source>
        <dbReference type="Google" id="ProtNLM"/>
    </source>
</evidence>
<dbReference type="STRING" id="1095630.A0A2J6SZ69"/>
<dbReference type="AlphaFoldDB" id="A0A2J6SZ69"/>
<dbReference type="OrthoDB" id="10251809at2759"/>
<keyword evidence="1" id="KW-0677">Repeat</keyword>
<dbReference type="EMBL" id="KZ613853">
    <property type="protein sequence ID" value="PMD56042.1"/>
    <property type="molecule type" value="Genomic_DNA"/>
</dbReference>
<feature type="region of interest" description="Disordered" evidence="3">
    <location>
        <begin position="431"/>
        <end position="451"/>
    </location>
</feature>
<evidence type="ECO:0000256" key="4">
    <source>
        <dbReference type="SAM" id="Phobius"/>
    </source>
</evidence>
<dbReference type="SUPFAM" id="SSF50965">
    <property type="entry name" value="Galactose oxidase, central domain"/>
    <property type="match status" value="1"/>
</dbReference>
<sequence length="639" mass="69005">MFKLVAFLVLFVETSWAQKDPLHDFCRRFGHQTTVVDQKLFIDGGQVDWNPIAQNNQNYTNTWLLYNDLNTSPAGIGVPQLYANLSKNSSIPDVTGGILWGDDVNKRFYLYGGDYSGISPNTPNLLSYDLLYNQWESFGAPNTPIQSVSWGGGVGISALGQGYILGGWLSNNSVPGWTGSPWATSTLIKYDMDAGIWSNNTGPDSTPRAEGVMVYIPASYSGLLVYFGGVTVFNGNGTSLSASMSTIHVYDIQSSKWYTQTAVGDVPLARRRFCAGVAWAPDRSSYNIYLYGGQGFGANSTGFDDVYILSLPSFQWIKWWEGSGVGKPHHSVTCNVVNSGQMLIVGGTFPLSDDCDSPTTWGTHNLDLGKQSGKMWNDYQLNIKSYVVPSEIISVVGGSSLGGATATAPAGGFENSDLAVYFTQHASIASRSPTRAIPSPTKSAGPSSSRKLSTGAITGIAVGGGILLIAVLLGASCCIRRYRQTHTGELSQTQYDPAPQGPYSQNGQHFQPHRQSQPYQLPAAVPVELSANNYQMDPKSQQVHESPRYSERQGQQPVPHISPTTSPPQSPSYNEWHAHPPISYISPTISTHPSVLTDGTQCSPSNTTACGPQTSPAPTYSSLGRTRKLVPPNQTYYSP</sequence>
<feature type="compositionally biased region" description="Polar residues" evidence="3">
    <location>
        <begin position="440"/>
        <end position="451"/>
    </location>
</feature>
<keyword evidence="5" id="KW-0732">Signal</keyword>
<proteinExistence type="predicted"/>
<evidence type="ECO:0000256" key="1">
    <source>
        <dbReference type="ARBA" id="ARBA00022737"/>
    </source>
</evidence>
<feature type="compositionally biased region" description="Polar residues" evidence="3">
    <location>
        <begin position="502"/>
        <end position="516"/>
    </location>
</feature>
<evidence type="ECO:0000256" key="2">
    <source>
        <dbReference type="ARBA" id="ARBA00023004"/>
    </source>
</evidence>
<feature type="region of interest" description="Disordered" evidence="3">
    <location>
        <begin position="490"/>
        <end position="516"/>
    </location>
</feature>
<dbReference type="PANTHER" id="PTHR47435:SF4">
    <property type="entry name" value="KELCH REPEAT PROTEIN (AFU_ORTHOLOGUE AFUA_5G12780)"/>
    <property type="match status" value="1"/>
</dbReference>
<feature type="chain" id="PRO_5014322082" description="Galactose oxidase" evidence="5">
    <location>
        <begin position="18"/>
        <end position="639"/>
    </location>
</feature>
<keyword evidence="4" id="KW-0812">Transmembrane</keyword>
<dbReference type="PANTHER" id="PTHR47435">
    <property type="entry name" value="KELCH REPEAT PROTEIN (AFU_ORTHOLOGUE AFUA_5G12780)"/>
    <property type="match status" value="1"/>
</dbReference>
<organism evidence="6 7">
    <name type="scientific">Hyaloscypha bicolor E</name>
    <dbReference type="NCBI Taxonomy" id="1095630"/>
    <lineage>
        <taxon>Eukaryota</taxon>
        <taxon>Fungi</taxon>
        <taxon>Dikarya</taxon>
        <taxon>Ascomycota</taxon>
        <taxon>Pezizomycotina</taxon>
        <taxon>Leotiomycetes</taxon>
        <taxon>Helotiales</taxon>
        <taxon>Hyaloscyphaceae</taxon>
        <taxon>Hyaloscypha</taxon>
        <taxon>Hyaloscypha bicolor</taxon>
    </lineage>
</organism>
<feature type="region of interest" description="Disordered" evidence="3">
    <location>
        <begin position="537"/>
        <end position="579"/>
    </location>
</feature>
<keyword evidence="2" id="KW-0408">Iron</keyword>
<evidence type="ECO:0000313" key="7">
    <source>
        <dbReference type="Proteomes" id="UP000235371"/>
    </source>
</evidence>
<feature type="transmembrane region" description="Helical" evidence="4">
    <location>
        <begin position="456"/>
        <end position="479"/>
    </location>
</feature>
<name>A0A2J6SZ69_9HELO</name>
<reference evidence="6 7" key="1">
    <citation type="submission" date="2016-04" db="EMBL/GenBank/DDBJ databases">
        <title>A degradative enzymes factory behind the ericoid mycorrhizal symbiosis.</title>
        <authorList>
            <consortium name="DOE Joint Genome Institute"/>
            <person name="Martino E."/>
            <person name="Morin E."/>
            <person name="Grelet G."/>
            <person name="Kuo A."/>
            <person name="Kohler A."/>
            <person name="Daghino S."/>
            <person name="Barry K."/>
            <person name="Choi C."/>
            <person name="Cichocki N."/>
            <person name="Clum A."/>
            <person name="Copeland A."/>
            <person name="Hainaut M."/>
            <person name="Haridas S."/>
            <person name="Labutti K."/>
            <person name="Lindquist E."/>
            <person name="Lipzen A."/>
            <person name="Khouja H.-R."/>
            <person name="Murat C."/>
            <person name="Ohm R."/>
            <person name="Olson A."/>
            <person name="Spatafora J."/>
            <person name="Veneault-Fourrey C."/>
            <person name="Henrissat B."/>
            <person name="Grigoriev I."/>
            <person name="Martin F."/>
            <person name="Perotto S."/>
        </authorList>
    </citation>
    <scope>NUCLEOTIDE SEQUENCE [LARGE SCALE GENOMIC DNA]</scope>
    <source>
        <strain evidence="6 7">E</strain>
    </source>
</reference>
<dbReference type="InterPro" id="IPR015915">
    <property type="entry name" value="Kelch-typ_b-propeller"/>
</dbReference>
<dbReference type="InParanoid" id="A0A2J6SZ69"/>
<evidence type="ECO:0000256" key="5">
    <source>
        <dbReference type="SAM" id="SignalP"/>
    </source>
</evidence>
<gene>
    <name evidence="6" type="ORF">K444DRAFT_595445</name>
</gene>
<feature type="signal peptide" evidence="5">
    <location>
        <begin position="1"/>
        <end position="17"/>
    </location>
</feature>
<keyword evidence="4" id="KW-1133">Transmembrane helix</keyword>